<protein>
    <submittedName>
        <fullName evidence="1">Uncharacterized protein</fullName>
    </submittedName>
</protein>
<dbReference type="Proteomes" id="UP000184608">
    <property type="component" value="Unassembled WGS sequence"/>
</dbReference>
<dbReference type="AlphaFoldDB" id="A0A1M6C2J8"/>
<sequence length="164" mass="18626">MDSIFVVLYACLESNYVNISFFRQWSERLIGLSTCPKDWLISLTTASSEDEVSNVLRDCLLETGEILGDRYNQLLLGFLYLAYQKQLISPEKFVGELIDVVDAADMEIIGCGNILVEPTGTMSVENVDGCVLEVLKQFAEDCSRLFKRLDAEVIYEKEKEIFEQ</sequence>
<name>A0A1M6C2J8_9VIBR</name>
<dbReference type="EMBL" id="FQXZ01000044">
    <property type="protein sequence ID" value="SHI55230.1"/>
    <property type="molecule type" value="Genomic_DNA"/>
</dbReference>
<organism evidence="1 2">
    <name type="scientific">Vibrio aerogenes CECT 7868</name>
    <dbReference type="NCBI Taxonomy" id="1216006"/>
    <lineage>
        <taxon>Bacteria</taxon>
        <taxon>Pseudomonadati</taxon>
        <taxon>Pseudomonadota</taxon>
        <taxon>Gammaproteobacteria</taxon>
        <taxon>Vibrionales</taxon>
        <taxon>Vibrionaceae</taxon>
        <taxon>Vibrio</taxon>
    </lineage>
</organism>
<proteinExistence type="predicted"/>
<dbReference type="RefSeq" id="WP_073605532.1">
    <property type="nucleotide sequence ID" value="NZ_FQXZ01000044.1"/>
</dbReference>
<accession>A0A1M6C2J8</accession>
<keyword evidence="2" id="KW-1185">Reference proteome</keyword>
<reference evidence="1 2" key="1">
    <citation type="submission" date="2016-11" db="EMBL/GenBank/DDBJ databases">
        <authorList>
            <person name="Jaros S."/>
            <person name="Januszkiewicz K."/>
            <person name="Wedrychowicz H."/>
        </authorList>
    </citation>
    <scope>NUCLEOTIDE SEQUENCE [LARGE SCALE GENOMIC DNA]</scope>
    <source>
        <strain evidence="1 2">CECT 7868</strain>
    </source>
</reference>
<gene>
    <name evidence="1" type="ORF">VA7868_03930</name>
</gene>
<evidence type="ECO:0000313" key="1">
    <source>
        <dbReference type="EMBL" id="SHI55230.1"/>
    </source>
</evidence>
<evidence type="ECO:0000313" key="2">
    <source>
        <dbReference type="Proteomes" id="UP000184608"/>
    </source>
</evidence>